<evidence type="ECO:0000313" key="2">
    <source>
        <dbReference type="EMBL" id="QRD07362.1"/>
    </source>
</evidence>
<gene>
    <name evidence="2" type="ORF">JI435_132430</name>
</gene>
<keyword evidence="3" id="KW-1185">Reference proteome</keyword>
<protein>
    <submittedName>
        <fullName evidence="2">Uncharacterized protein</fullName>
    </submittedName>
</protein>
<evidence type="ECO:0000313" key="3">
    <source>
        <dbReference type="Proteomes" id="UP000663193"/>
    </source>
</evidence>
<dbReference type="AlphaFoldDB" id="A0A7U2ICH6"/>
<proteinExistence type="predicted"/>
<feature type="transmembrane region" description="Helical" evidence="1">
    <location>
        <begin position="35"/>
        <end position="54"/>
    </location>
</feature>
<feature type="transmembrane region" description="Helical" evidence="1">
    <location>
        <begin position="7"/>
        <end position="29"/>
    </location>
</feature>
<name>A0A7U2ICH6_PHANO</name>
<dbReference type="VEuPathDB" id="FungiDB:JI435_132430"/>
<dbReference type="EMBL" id="CP069044">
    <property type="protein sequence ID" value="QRD07362.1"/>
    <property type="molecule type" value="Genomic_DNA"/>
</dbReference>
<reference evidence="3" key="1">
    <citation type="journal article" date="2021" name="BMC Genomics">
        <title>Chromosome-level genome assembly and manually-curated proteome of model necrotroph Parastagonospora nodorum Sn15 reveals a genome-wide trove of candidate effector homologs, and redundancy of virulence-related functions within an accessory chromosome.</title>
        <authorList>
            <person name="Bertazzoni S."/>
            <person name="Jones D.A.B."/>
            <person name="Phan H.T."/>
            <person name="Tan K.-C."/>
            <person name="Hane J.K."/>
        </authorList>
    </citation>
    <scope>NUCLEOTIDE SEQUENCE [LARGE SCALE GENOMIC DNA]</scope>
    <source>
        <strain evidence="3">SN15 / ATCC MYA-4574 / FGSC 10173)</strain>
    </source>
</reference>
<evidence type="ECO:0000256" key="1">
    <source>
        <dbReference type="SAM" id="Phobius"/>
    </source>
</evidence>
<keyword evidence="1" id="KW-1133">Transmembrane helix</keyword>
<accession>A0A7U2ICH6</accession>
<organism evidence="2 3">
    <name type="scientific">Phaeosphaeria nodorum (strain SN15 / ATCC MYA-4574 / FGSC 10173)</name>
    <name type="common">Glume blotch fungus</name>
    <name type="synonym">Parastagonospora nodorum</name>
    <dbReference type="NCBI Taxonomy" id="321614"/>
    <lineage>
        <taxon>Eukaryota</taxon>
        <taxon>Fungi</taxon>
        <taxon>Dikarya</taxon>
        <taxon>Ascomycota</taxon>
        <taxon>Pezizomycotina</taxon>
        <taxon>Dothideomycetes</taxon>
        <taxon>Pleosporomycetidae</taxon>
        <taxon>Pleosporales</taxon>
        <taxon>Pleosporineae</taxon>
        <taxon>Phaeosphaeriaceae</taxon>
        <taxon>Parastagonospora</taxon>
    </lineage>
</organism>
<sequence length="60" mass="6869">MLRHQDLLRLLGVYGYVQDALTIFVLSRFAHGKFALLKFCSLLFLICISTVLLTPQEVRS</sequence>
<dbReference type="Proteomes" id="UP000663193">
    <property type="component" value="Chromosome 22"/>
</dbReference>
<keyword evidence="1" id="KW-0812">Transmembrane</keyword>
<keyword evidence="1" id="KW-0472">Membrane</keyword>